<dbReference type="EMBL" id="JANVFU010000006">
    <property type="protein sequence ID" value="KAJ3745114.1"/>
    <property type="molecule type" value="Genomic_DNA"/>
</dbReference>
<evidence type="ECO:0000313" key="2">
    <source>
        <dbReference type="EMBL" id="KAJ3745114.1"/>
    </source>
</evidence>
<evidence type="ECO:0000256" key="1">
    <source>
        <dbReference type="SAM" id="MobiDB-lite"/>
    </source>
</evidence>
<accession>A0A9W8P233</accession>
<evidence type="ECO:0000313" key="3">
    <source>
        <dbReference type="Proteomes" id="UP001142393"/>
    </source>
</evidence>
<comment type="caution">
    <text evidence="2">The sequence shown here is derived from an EMBL/GenBank/DDBJ whole genome shotgun (WGS) entry which is preliminary data.</text>
</comment>
<proteinExistence type="predicted"/>
<dbReference type="AlphaFoldDB" id="A0A9W8P233"/>
<feature type="compositionally biased region" description="Basic and acidic residues" evidence="1">
    <location>
        <begin position="177"/>
        <end position="193"/>
    </location>
</feature>
<gene>
    <name evidence="2" type="ORF">DFH05DRAFT_1460003</name>
</gene>
<feature type="compositionally biased region" description="Basic residues" evidence="1">
    <location>
        <begin position="194"/>
        <end position="217"/>
    </location>
</feature>
<dbReference type="Proteomes" id="UP001142393">
    <property type="component" value="Unassembled WGS sequence"/>
</dbReference>
<feature type="region of interest" description="Disordered" evidence="1">
    <location>
        <begin position="165"/>
        <end position="243"/>
    </location>
</feature>
<sequence>MSSAASMPPQHLIDKLNLLHTLLTHLPASLPLSPASSSYHFVLSNDNIEDRGVFGAVSRCLEICFGQRRDDAWLNRLIEGAQNSGARLPKRKQIESAETGKLPALKKLKTAVADIDADNENLSVHHASQEIMHTTLPKPLTRSSLFQPPKLKQSTLFFTKDTRTEEEKHAAMLHQMKKAEEAQKEVEAQAEQKRVKKLDKKRKQGRERQQRYRNRRKGLVESDSNSDGSSESEEPAQTSQRAVSDLAAWRDLRNGTQGGETKLEAKRVNWFHPLLWPAINQAMRRAGWSSQGAVDILQRERPELYSSLHRGTIHRWKKEGENDWSERTWAKIMNRHALVASGRAGALTKFPDLISEIKSALEGLRTSGLVVNVQIARSIMLSLIQKNHPEILTSQFRCTESYVRTFFQSVMDWTPRVGTRAAIHLPSDADDLCERAFFQLAYCMKWENIPAKLVINFDQQGIFLLPSASKTYHKKGDRQVDVVAKDEKRAFTLCVASTAAGDFLPFQCVWAGKTDGSLPSRNAPGMSEALENGFHFTVAASEKSPRSHFSTLKTMKEWIREILVPYRKKVIDEDPGLSDDQKAVLYIDVYPGQLAQGISPEHVKITTSLPKLRDASVAGLVKAYKFMQTQEGCDLVKKAWAKSTAKEHNLSEECLTSRDTHKALSAYLRKDSTLHDEIAACFRFGRLGEQSAG</sequence>
<keyword evidence="3" id="KW-1185">Reference proteome</keyword>
<name>A0A9W8P233_9AGAR</name>
<protein>
    <recommendedName>
        <fullName evidence="4">DDE-1 domain-containing protein</fullName>
    </recommendedName>
</protein>
<organism evidence="2 3">
    <name type="scientific">Lentinula detonsa</name>
    <dbReference type="NCBI Taxonomy" id="2804962"/>
    <lineage>
        <taxon>Eukaryota</taxon>
        <taxon>Fungi</taxon>
        <taxon>Dikarya</taxon>
        <taxon>Basidiomycota</taxon>
        <taxon>Agaricomycotina</taxon>
        <taxon>Agaricomycetes</taxon>
        <taxon>Agaricomycetidae</taxon>
        <taxon>Agaricales</taxon>
        <taxon>Marasmiineae</taxon>
        <taxon>Omphalotaceae</taxon>
        <taxon>Lentinula</taxon>
    </lineage>
</organism>
<reference evidence="2 3" key="1">
    <citation type="journal article" date="2023" name="Proc. Natl. Acad. Sci. U.S.A.">
        <title>A global phylogenomic analysis of the shiitake genus Lentinula.</title>
        <authorList>
            <person name="Sierra-Patev S."/>
            <person name="Min B."/>
            <person name="Naranjo-Ortiz M."/>
            <person name="Looney B."/>
            <person name="Konkel Z."/>
            <person name="Slot J.C."/>
            <person name="Sakamoto Y."/>
            <person name="Steenwyk J.L."/>
            <person name="Rokas A."/>
            <person name="Carro J."/>
            <person name="Camarero S."/>
            <person name="Ferreira P."/>
            <person name="Molpeceres G."/>
            <person name="Ruiz-Duenas F.J."/>
            <person name="Serrano A."/>
            <person name="Henrissat B."/>
            <person name="Drula E."/>
            <person name="Hughes K.W."/>
            <person name="Mata J.L."/>
            <person name="Ishikawa N.K."/>
            <person name="Vargas-Isla R."/>
            <person name="Ushijima S."/>
            <person name="Smith C.A."/>
            <person name="Donoghue J."/>
            <person name="Ahrendt S."/>
            <person name="Andreopoulos W."/>
            <person name="He G."/>
            <person name="LaButti K."/>
            <person name="Lipzen A."/>
            <person name="Ng V."/>
            <person name="Riley R."/>
            <person name="Sandor L."/>
            <person name="Barry K."/>
            <person name="Martinez A.T."/>
            <person name="Xiao Y."/>
            <person name="Gibbons J.G."/>
            <person name="Terashima K."/>
            <person name="Grigoriev I.V."/>
            <person name="Hibbett D."/>
        </authorList>
    </citation>
    <scope>NUCLEOTIDE SEQUENCE [LARGE SCALE GENOMIC DNA]</scope>
    <source>
        <strain evidence="2 3">TFB7810</strain>
    </source>
</reference>
<evidence type="ECO:0008006" key="4">
    <source>
        <dbReference type="Google" id="ProtNLM"/>
    </source>
</evidence>